<comment type="caution">
    <text evidence="2">The sequence shown here is derived from an EMBL/GenBank/DDBJ whole genome shotgun (WGS) entry which is preliminary data.</text>
</comment>
<reference evidence="2 3" key="1">
    <citation type="journal article" date="2019" name="Commun. Biol.">
        <title>The bagworm genome reveals a unique fibroin gene that provides high tensile strength.</title>
        <authorList>
            <person name="Kono N."/>
            <person name="Nakamura H."/>
            <person name="Ohtoshi R."/>
            <person name="Tomita M."/>
            <person name="Numata K."/>
            <person name="Arakawa K."/>
        </authorList>
    </citation>
    <scope>NUCLEOTIDE SEQUENCE [LARGE SCALE GENOMIC DNA]</scope>
</reference>
<feature type="region of interest" description="Disordered" evidence="1">
    <location>
        <begin position="84"/>
        <end position="104"/>
    </location>
</feature>
<dbReference type="Proteomes" id="UP000299102">
    <property type="component" value="Unassembled WGS sequence"/>
</dbReference>
<name>A0A4C1ZKB4_EUMVA</name>
<proteinExistence type="predicted"/>
<gene>
    <name evidence="2" type="ORF">EVAR_57233_1</name>
</gene>
<evidence type="ECO:0000313" key="2">
    <source>
        <dbReference type="EMBL" id="GBP87524.1"/>
    </source>
</evidence>
<accession>A0A4C1ZKB4</accession>
<organism evidence="2 3">
    <name type="scientific">Eumeta variegata</name>
    <name type="common">Bagworm moth</name>
    <name type="synonym">Eumeta japonica</name>
    <dbReference type="NCBI Taxonomy" id="151549"/>
    <lineage>
        <taxon>Eukaryota</taxon>
        <taxon>Metazoa</taxon>
        <taxon>Ecdysozoa</taxon>
        <taxon>Arthropoda</taxon>
        <taxon>Hexapoda</taxon>
        <taxon>Insecta</taxon>
        <taxon>Pterygota</taxon>
        <taxon>Neoptera</taxon>
        <taxon>Endopterygota</taxon>
        <taxon>Lepidoptera</taxon>
        <taxon>Glossata</taxon>
        <taxon>Ditrysia</taxon>
        <taxon>Tineoidea</taxon>
        <taxon>Psychidae</taxon>
        <taxon>Oiketicinae</taxon>
        <taxon>Eumeta</taxon>
    </lineage>
</organism>
<sequence>MESFNRRAAATTRDFGARADLSTSFISFLSPWGQRARRRRAKRSRGLWLAPHPARLVYEAMPISTVRKAQFTPAPAQHSYCRLKSLSVPPPPATKPAEFQESYS</sequence>
<keyword evidence="3" id="KW-1185">Reference proteome</keyword>
<dbReference type="AlphaFoldDB" id="A0A4C1ZKB4"/>
<dbReference type="EMBL" id="BGZK01001867">
    <property type="protein sequence ID" value="GBP87524.1"/>
    <property type="molecule type" value="Genomic_DNA"/>
</dbReference>
<evidence type="ECO:0000313" key="3">
    <source>
        <dbReference type="Proteomes" id="UP000299102"/>
    </source>
</evidence>
<evidence type="ECO:0000256" key="1">
    <source>
        <dbReference type="SAM" id="MobiDB-lite"/>
    </source>
</evidence>
<protein>
    <submittedName>
        <fullName evidence="2">Uncharacterized protein</fullName>
    </submittedName>
</protein>